<dbReference type="SUPFAM" id="SSF46785">
    <property type="entry name" value="Winged helix' DNA-binding domain"/>
    <property type="match status" value="1"/>
</dbReference>
<dbReference type="AlphaFoldDB" id="A0A0C7N7D0"/>
<feature type="region of interest" description="Disordered" evidence="12">
    <location>
        <begin position="29"/>
        <end position="69"/>
    </location>
</feature>
<dbReference type="GO" id="GO:0003700">
    <property type="term" value="F:DNA-binding transcription factor activity"/>
    <property type="evidence" value="ECO:0007669"/>
    <property type="project" value="InterPro"/>
</dbReference>
<evidence type="ECO:0000256" key="11">
    <source>
        <dbReference type="RuleBase" id="RU004020"/>
    </source>
</evidence>
<comment type="subcellular location">
    <subcellularLocation>
        <location evidence="1">Nucleus</location>
    </subcellularLocation>
</comment>
<evidence type="ECO:0000256" key="7">
    <source>
        <dbReference type="ARBA" id="ARBA00059868"/>
    </source>
</evidence>
<dbReference type="HOGENOM" id="CLU_017670_1_0_1"/>
<dbReference type="PANTHER" id="PTHR10015">
    <property type="entry name" value="HEAT SHOCK TRANSCRIPTION FACTOR"/>
    <property type="match status" value="1"/>
</dbReference>
<feature type="compositionally biased region" description="Basic and acidic residues" evidence="12">
    <location>
        <begin position="592"/>
        <end position="606"/>
    </location>
</feature>
<dbReference type="InterPro" id="IPR036390">
    <property type="entry name" value="WH_DNA-bd_sf"/>
</dbReference>
<feature type="region of interest" description="Disordered" evidence="12">
    <location>
        <begin position="140"/>
        <end position="160"/>
    </location>
</feature>
<dbReference type="InterPro" id="IPR000232">
    <property type="entry name" value="HSF_DNA-bd"/>
</dbReference>
<dbReference type="OrthoDB" id="60033at2759"/>
<evidence type="ECO:0000313" key="15">
    <source>
        <dbReference type="Proteomes" id="UP000054304"/>
    </source>
</evidence>
<feature type="region of interest" description="Disordered" evidence="12">
    <location>
        <begin position="442"/>
        <end position="480"/>
    </location>
</feature>
<feature type="compositionally biased region" description="Polar residues" evidence="12">
    <location>
        <begin position="523"/>
        <end position="556"/>
    </location>
</feature>
<reference evidence="14 15" key="1">
    <citation type="submission" date="2014-12" db="EMBL/GenBank/DDBJ databases">
        <authorList>
            <person name="Neuveglise Cecile"/>
        </authorList>
    </citation>
    <scope>NUCLEOTIDE SEQUENCE [LARGE SCALE GENOMIC DNA]</scope>
    <source>
        <strain evidence="14 15">CBS 12615</strain>
    </source>
</reference>
<evidence type="ECO:0000256" key="6">
    <source>
        <dbReference type="ARBA" id="ARBA00023242"/>
    </source>
</evidence>
<dbReference type="PANTHER" id="PTHR10015:SF427">
    <property type="entry name" value="HEAT SHOCK FACTOR PROTEIN"/>
    <property type="match status" value="1"/>
</dbReference>
<comment type="subunit">
    <text evidence="8">Homotrimer. Homotrimerization increases the affinity of HSF1 to DNA.</text>
</comment>
<feature type="compositionally biased region" description="Polar residues" evidence="12">
    <location>
        <begin position="1"/>
        <end position="15"/>
    </location>
</feature>
<name>A0A0C7N7D0_9SACH</name>
<dbReference type="PROSITE" id="PS00434">
    <property type="entry name" value="HSF_DOMAIN"/>
    <property type="match status" value="1"/>
</dbReference>
<dbReference type="Pfam" id="PF00447">
    <property type="entry name" value="HSF_DNA-bind"/>
    <property type="match status" value="1"/>
</dbReference>
<evidence type="ECO:0000256" key="3">
    <source>
        <dbReference type="ARBA" id="ARBA00023015"/>
    </source>
</evidence>
<dbReference type="GO" id="GO:0043565">
    <property type="term" value="F:sequence-specific DNA binding"/>
    <property type="evidence" value="ECO:0007669"/>
    <property type="project" value="InterPro"/>
</dbReference>
<protein>
    <recommendedName>
        <fullName evidence="9">Heat shock transcription factor</fullName>
    </recommendedName>
    <alternativeName>
        <fullName evidence="10">Heat shock factor protein</fullName>
    </alternativeName>
</protein>
<evidence type="ECO:0000256" key="12">
    <source>
        <dbReference type="SAM" id="MobiDB-lite"/>
    </source>
</evidence>
<feature type="region of interest" description="Disordered" evidence="12">
    <location>
        <begin position="523"/>
        <end position="606"/>
    </location>
</feature>
<keyword evidence="15" id="KW-1185">Reference proteome</keyword>
<dbReference type="FunFam" id="1.10.10.10:FF:000027">
    <property type="entry name" value="Heat shock transcription factor 1"/>
    <property type="match status" value="1"/>
</dbReference>
<evidence type="ECO:0000256" key="1">
    <source>
        <dbReference type="ARBA" id="ARBA00004123"/>
    </source>
</evidence>
<evidence type="ECO:0000259" key="13">
    <source>
        <dbReference type="PROSITE" id="PS00434"/>
    </source>
</evidence>
<feature type="region of interest" description="Disordered" evidence="12">
    <location>
        <begin position="86"/>
        <end position="121"/>
    </location>
</feature>
<feature type="region of interest" description="Disordered" evidence="12">
    <location>
        <begin position="402"/>
        <end position="424"/>
    </location>
</feature>
<dbReference type="Proteomes" id="UP000054304">
    <property type="component" value="Unassembled WGS sequence"/>
</dbReference>
<evidence type="ECO:0000313" key="14">
    <source>
        <dbReference type="EMBL" id="CEP62447.1"/>
    </source>
</evidence>
<evidence type="ECO:0000256" key="10">
    <source>
        <dbReference type="ARBA" id="ARBA00084017"/>
    </source>
</evidence>
<keyword evidence="5" id="KW-0804">Transcription</keyword>
<evidence type="ECO:0000256" key="8">
    <source>
        <dbReference type="ARBA" id="ARBA00062447"/>
    </source>
</evidence>
<dbReference type="GO" id="GO:0032993">
    <property type="term" value="C:protein-DNA complex"/>
    <property type="evidence" value="ECO:0007669"/>
    <property type="project" value="UniProtKB-ARBA"/>
</dbReference>
<feature type="compositionally biased region" description="Polar residues" evidence="12">
    <location>
        <begin position="100"/>
        <end position="112"/>
    </location>
</feature>
<dbReference type="PRINTS" id="PR00056">
    <property type="entry name" value="HSFDOMAIN"/>
</dbReference>
<comment type="function">
    <text evidence="7">DNA-binding transcription factor that specifically binds heat shock promoter elements (HSE) and activates transcription.</text>
</comment>
<evidence type="ECO:0000256" key="4">
    <source>
        <dbReference type="ARBA" id="ARBA00023125"/>
    </source>
</evidence>
<accession>A0A0C7N7D0</accession>
<keyword evidence="4" id="KW-0238">DNA-binding</keyword>
<keyword evidence="6" id="KW-0539">Nucleus</keyword>
<proteinExistence type="inferred from homology"/>
<dbReference type="STRING" id="1245769.A0A0C7N7D0"/>
<evidence type="ECO:0000256" key="5">
    <source>
        <dbReference type="ARBA" id="ARBA00023163"/>
    </source>
</evidence>
<organism evidence="14 15">
    <name type="scientific">Lachancea lanzarotensis</name>
    <dbReference type="NCBI Taxonomy" id="1245769"/>
    <lineage>
        <taxon>Eukaryota</taxon>
        <taxon>Fungi</taxon>
        <taxon>Dikarya</taxon>
        <taxon>Ascomycota</taxon>
        <taxon>Saccharomycotina</taxon>
        <taxon>Saccharomycetes</taxon>
        <taxon>Saccharomycetales</taxon>
        <taxon>Saccharomycetaceae</taxon>
        <taxon>Lachancea</taxon>
    </lineage>
</organism>
<dbReference type="SMART" id="SM00415">
    <property type="entry name" value="HSF"/>
    <property type="match status" value="1"/>
</dbReference>
<feature type="compositionally biased region" description="Polar residues" evidence="12">
    <location>
        <begin position="442"/>
        <end position="462"/>
    </location>
</feature>
<dbReference type="Gene3D" id="1.10.10.10">
    <property type="entry name" value="Winged helix-like DNA-binding domain superfamily/Winged helix DNA-binding domain"/>
    <property type="match status" value="1"/>
</dbReference>
<feature type="region of interest" description="Disordered" evidence="12">
    <location>
        <begin position="1"/>
        <end position="20"/>
    </location>
</feature>
<sequence length="606" mass="67527">MSDRTTNQNNNNSHILNDEEIQSIINPSQTAADSNHRNPQPVAEDIVNPAWDPSSAMSPSHLDPVQSTEGSIQGIFSPLATHASLLPTGQEHSGDIVRRSTPSSFYPATLNTDTDRPPGVHDSLLSDSILMPYRNRLLKPVQKPQPSVSPKQLPKRKLTSAKTRPAFVNKLWSMVNDSAIADLMHWAPDGKSFIITNREGFVHNVLPRYFKHSNFASFVRQLNMYGWHKVQDVRSGSIQENSDERSQFENENFIRDSEELLDNIVRQKSSSNNSKDLLVGQNGEEMDLGILLNELESVKFNQMAIAEDIKRMSKDNELLWKENMMARERHQAQQQALNKILHLLTSLMGSNAQKLLGHDLANQLAQTNSSFNDIPTGNNNYWDLGNLNNAMARPRLLLKDSQAHDLSKNRTNTHSSVDLGRASSPIQEIGRQYIDNASTIPTHMSASDAGQSASRNSQTGQSEPAAFDSGSSVGPNFFDDLESNIKRQGESIQELEDWITKMSPSHHNGTDSTPASVSETALDNPAVSSNHNEQPTPSNFDLQDYLSTADPSNLSPLMQEIPSERPGKRNHTLQEEEEGEEHNEGQQQKRLQTSEKKQRARNGGEN</sequence>
<dbReference type="InterPro" id="IPR036388">
    <property type="entry name" value="WH-like_DNA-bd_sf"/>
</dbReference>
<keyword evidence="3" id="KW-0805">Transcription regulation</keyword>
<comment type="similarity">
    <text evidence="2 11">Belongs to the HSF family.</text>
</comment>
<dbReference type="EMBL" id="LN736364">
    <property type="protein sequence ID" value="CEP62447.1"/>
    <property type="molecule type" value="Genomic_DNA"/>
</dbReference>
<dbReference type="RefSeq" id="XP_022628673.1">
    <property type="nucleotide sequence ID" value="XM_022772339.1"/>
</dbReference>
<dbReference type="GeneID" id="34685917"/>
<dbReference type="GO" id="GO:0005634">
    <property type="term" value="C:nucleus"/>
    <property type="evidence" value="ECO:0007669"/>
    <property type="project" value="UniProtKB-SubCell"/>
</dbReference>
<evidence type="ECO:0000256" key="9">
    <source>
        <dbReference type="ARBA" id="ARBA00068818"/>
    </source>
</evidence>
<feature type="domain" description="HSF-type DNA-binding" evidence="13">
    <location>
        <begin position="206"/>
        <end position="230"/>
    </location>
</feature>
<evidence type="ECO:0000256" key="2">
    <source>
        <dbReference type="ARBA" id="ARBA00006403"/>
    </source>
</evidence>
<gene>
    <name evidence="14" type="ORF">LALA0_S05e05864g</name>
</gene>